<dbReference type="GO" id="GO:0009691">
    <property type="term" value="P:cytokinin biosynthetic process"/>
    <property type="evidence" value="ECO:0007669"/>
    <property type="project" value="UniProtKB-UniRule"/>
</dbReference>
<dbReference type="Gene3D" id="3.40.50.450">
    <property type="match status" value="1"/>
</dbReference>
<dbReference type="PANTHER" id="PTHR43393:SF2">
    <property type="entry name" value="CYTOKININ RIBOSIDE 5'-MONOPHOSPHATE PHOSPHORIBOHYDROLASE"/>
    <property type="match status" value="1"/>
</dbReference>
<dbReference type="NCBIfam" id="TIGR00730">
    <property type="entry name" value="Rossman fold protein, TIGR00730 family"/>
    <property type="match status" value="1"/>
</dbReference>
<reference evidence="2 3" key="1">
    <citation type="submission" date="2018-06" db="EMBL/GenBank/DDBJ databases">
        <title>Extensive metabolic versatility and redundancy in microbially diverse, dynamic hydrothermal sediments.</title>
        <authorList>
            <person name="Dombrowski N."/>
            <person name="Teske A."/>
            <person name="Baker B.J."/>
        </authorList>
    </citation>
    <scope>NUCLEOTIDE SEQUENCE [LARGE SCALE GENOMIC DNA]</scope>
    <source>
        <strain evidence="2">B47_G16</strain>
    </source>
</reference>
<dbReference type="InterPro" id="IPR005269">
    <property type="entry name" value="LOG"/>
</dbReference>
<proteinExistence type="inferred from homology"/>
<dbReference type="AlphaFoldDB" id="A0A497E297"/>
<dbReference type="Pfam" id="PF03641">
    <property type="entry name" value="Lysine_decarbox"/>
    <property type="match status" value="1"/>
</dbReference>
<dbReference type="EMBL" id="QMPZ01000141">
    <property type="protein sequence ID" value="RLE07769.1"/>
    <property type="molecule type" value="Genomic_DNA"/>
</dbReference>
<dbReference type="Proteomes" id="UP000279422">
    <property type="component" value="Unassembled WGS sequence"/>
</dbReference>
<sequence length="202" mass="22876">MAEFVEGFETLSKIGPAVTVFGSARAKRSSPTYRKAEKLARLLVKAGYGLISGGGPGIMEAVNKGAKEAGGESVGLNIELPQEQKPNPYVKTLLTFRYFFARKVMFIKYARAYVIFPGGYGTLDEFSEAITLVQTKRIERFPIILVEKKYWQGLIDWFKETLIPRGYIQPEDLNIFYVVDEPEQVVQIIKKFYQNQTSEGKR</sequence>
<comment type="caution">
    <text evidence="2">The sequence shown here is derived from an EMBL/GenBank/DDBJ whole genome shotgun (WGS) entry which is preliminary data.</text>
</comment>
<gene>
    <name evidence="2" type="ORF">DRJ00_07530</name>
</gene>
<evidence type="ECO:0000313" key="2">
    <source>
        <dbReference type="EMBL" id="RLE07769.1"/>
    </source>
</evidence>
<dbReference type="PANTHER" id="PTHR43393">
    <property type="entry name" value="CYTOKININ RIBOSIDE 5'-MONOPHOSPHATE PHOSPHORIBOHYDROLASE"/>
    <property type="match status" value="1"/>
</dbReference>
<keyword evidence="1" id="KW-0203">Cytokinin biosynthesis</keyword>
<keyword evidence="1" id="KW-0378">Hydrolase</keyword>
<dbReference type="SUPFAM" id="SSF102405">
    <property type="entry name" value="MCP/YpsA-like"/>
    <property type="match status" value="1"/>
</dbReference>
<protein>
    <recommendedName>
        <fullName evidence="1">Cytokinin riboside 5'-monophosphate phosphoribohydrolase</fullName>
        <ecNumber evidence="1">3.2.2.n1</ecNumber>
    </recommendedName>
</protein>
<comment type="similarity">
    <text evidence="1">Belongs to the LOG family.</text>
</comment>
<dbReference type="EC" id="3.2.2.n1" evidence="1"/>
<evidence type="ECO:0000313" key="3">
    <source>
        <dbReference type="Proteomes" id="UP000279422"/>
    </source>
</evidence>
<dbReference type="GO" id="GO:0016787">
    <property type="term" value="F:hydrolase activity"/>
    <property type="evidence" value="ECO:0007669"/>
    <property type="project" value="UniProtKB-KW"/>
</dbReference>
<dbReference type="InterPro" id="IPR031100">
    <property type="entry name" value="LOG_fam"/>
</dbReference>
<dbReference type="InterPro" id="IPR052341">
    <property type="entry name" value="LOG_family_nucleotidases"/>
</dbReference>
<organism evidence="2 3">
    <name type="scientific">Aerophobetes bacterium</name>
    <dbReference type="NCBI Taxonomy" id="2030807"/>
    <lineage>
        <taxon>Bacteria</taxon>
        <taxon>Candidatus Aerophobota</taxon>
    </lineage>
</organism>
<name>A0A497E297_UNCAE</name>
<dbReference type="GO" id="GO:0005829">
    <property type="term" value="C:cytosol"/>
    <property type="evidence" value="ECO:0007669"/>
    <property type="project" value="TreeGrafter"/>
</dbReference>
<evidence type="ECO:0000256" key="1">
    <source>
        <dbReference type="RuleBase" id="RU363015"/>
    </source>
</evidence>
<accession>A0A497E297</accession>